<evidence type="ECO:0000256" key="2">
    <source>
        <dbReference type="ARBA" id="ARBA00022448"/>
    </source>
</evidence>
<protein>
    <submittedName>
        <fullName evidence="6">Glutamate transport system substrate-binding protein</fullName>
    </submittedName>
</protein>
<dbReference type="GO" id="GO:0030288">
    <property type="term" value="C:outer membrane-bounded periplasmic space"/>
    <property type="evidence" value="ECO:0007669"/>
    <property type="project" value="TreeGrafter"/>
</dbReference>
<dbReference type="GO" id="GO:0005576">
    <property type="term" value="C:extracellular region"/>
    <property type="evidence" value="ECO:0007669"/>
    <property type="project" value="TreeGrafter"/>
</dbReference>
<sequence length="295" mass="32216">MTGRMTSTTTSRMTSTMNPITRPLAALLCLVLCLVPAGCGQADPFPEGSTMARIRDRGVLVVGIKFDQPMFGYKDPATGRITGFDAEIARLVARDLTGSERNIRFVETVSRERENFISQRIVDLVIATYSITPARARLVTFTDPYYYAGQDLLIRAADTRIHGVADLDGRTVCTAIGSTSVDRLRTEVSGARLEITDTYSVCVPALLSGRVDALSTDDTILLGLQAQHPDALRVVGKPFGREPYGIGIRKDDLAFRDYLNGLIDRWLAGGEWERAYRDTIGVSGATSESSKPSSR</sequence>
<feature type="signal peptide" evidence="4">
    <location>
        <begin position="1"/>
        <end position="42"/>
    </location>
</feature>
<keyword evidence="3 4" id="KW-0732">Signal</keyword>
<evidence type="ECO:0000256" key="1">
    <source>
        <dbReference type="ARBA" id="ARBA00010333"/>
    </source>
</evidence>
<dbReference type="PANTHER" id="PTHR30085">
    <property type="entry name" value="AMINO ACID ABC TRANSPORTER PERMEASE"/>
    <property type="match status" value="1"/>
</dbReference>
<dbReference type="AlphaFoldDB" id="A0A1I0K905"/>
<dbReference type="EMBL" id="FOHX01000007">
    <property type="protein sequence ID" value="SEU19708.1"/>
    <property type="molecule type" value="Genomic_DNA"/>
</dbReference>
<gene>
    <name evidence="6" type="ORF">SAMN05421811_107148</name>
</gene>
<dbReference type="Proteomes" id="UP000199361">
    <property type="component" value="Unassembled WGS sequence"/>
</dbReference>
<reference evidence="6 7" key="1">
    <citation type="submission" date="2016-10" db="EMBL/GenBank/DDBJ databases">
        <authorList>
            <person name="de Groot N.N."/>
        </authorList>
    </citation>
    <scope>NUCLEOTIDE SEQUENCE [LARGE SCALE GENOMIC DNA]</scope>
    <source>
        <strain evidence="6 7">CGMCC 4.5598</strain>
    </source>
</reference>
<dbReference type="SMART" id="SM00062">
    <property type="entry name" value="PBPb"/>
    <property type="match status" value="1"/>
</dbReference>
<evidence type="ECO:0000259" key="5">
    <source>
        <dbReference type="SMART" id="SM00062"/>
    </source>
</evidence>
<dbReference type="CDD" id="cd13690">
    <property type="entry name" value="PBP2_GluB"/>
    <property type="match status" value="1"/>
</dbReference>
<dbReference type="PANTHER" id="PTHR30085:SF6">
    <property type="entry name" value="ABC TRANSPORTER GLUTAMINE-BINDING PROTEIN GLNH"/>
    <property type="match status" value="1"/>
</dbReference>
<dbReference type="Gene3D" id="3.40.190.10">
    <property type="entry name" value="Periplasmic binding protein-like II"/>
    <property type="match status" value="2"/>
</dbReference>
<dbReference type="InterPro" id="IPR051455">
    <property type="entry name" value="Bact_solute-bind_prot3"/>
</dbReference>
<keyword evidence="2" id="KW-0813">Transport</keyword>
<comment type="similarity">
    <text evidence="1">Belongs to the bacterial solute-binding protein 3 family.</text>
</comment>
<accession>A0A1I0K905</accession>
<evidence type="ECO:0000313" key="7">
    <source>
        <dbReference type="Proteomes" id="UP000199361"/>
    </source>
</evidence>
<dbReference type="GO" id="GO:0006865">
    <property type="term" value="P:amino acid transport"/>
    <property type="evidence" value="ECO:0007669"/>
    <property type="project" value="TreeGrafter"/>
</dbReference>
<evidence type="ECO:0000256" key="4">
    <source>
        <dbReference type="SAM" id="SignalP"/>
    </source>
</evidence>
<evidence type="ECO:0000313" key="6">
    <source>
        <dbReference type="EMBL" id="SEU19708.1"/>
    </source>
</evidence>
<keyword evidence="7" id="KW-1185">Reference proteome</keyword>
<feature type="domain" description="Solute-binding protein family 3/N-terminal" evidence="5">
    <location>
        <begin position="59"/>
        <end position="283"/>
    </location>
</feature>
<evidence type="ECO:0000256" key="3">
    <source>
        <dbReference type="ARBA" id="ARBA00022729"/>
    </source>
</evidence>
<name>A0A1I0K905_9ACTN</name>
<dbReference type="STRING" id="568860.SAMN05421811_107148"/>
<dbReference type="Pfam" id="PF00497">
    <property type="entry name" value="SBP_bac_3"/>
    <property type="match status" value="1"/>
</dbReference>
<dbReference type="InterPro" id="IPR001638">
    <property type="entry name" value="Solute-binding_3/MltF_N"/>
</dbReference>
<dbReference type="SUPFAM" id="SSF53850">
    <property type="entry name" value="Periplasmic binding protein-like II"/>
    <property type="match status" value="1"/>
</dbReference>
<proteinExistence type="inferred from homology"/>
<organism evidence="6 7">
    <name type="scientific">Nonomuraea wenchangensis</name>
    <dbReference type="NCBI Taxonomy" id="568860"/>
    <lineage>
        <taxon>Bacteria</taxon>
        <taxon>Bacillati</taxon>
        <taxon>Actinomycetota</taxon>
        <taxon>Actinomycetes</taxon>
        <taxon>Streptosporangiales</taxon>
        <taxon>Streptosporangiaceae</taxon>
        <taxon>Nonomuraea</taxon>
    </lineage>
</organism>
<feature type="chain" id="PRO_5011509239" evidence="4">
    <location>
        <begin position="43"/>
        <end position="295"/>
    </location>
</feature>